<dbReference type="AlphaFoldDB" id="J9CNH5"/>
<dbReference type="EMBL" id="AMCI01002871">
    <property type="protein sequence ID" value="EJX01661.1"/>
    <property type="molecule type" value="Genomic_DNA"/>
</dbReference>
<comment type="similarity">
    <text evidence="1">Belongs to the CapA family.</text>
</comment>
<accession>J9CNH5</accession>
<protein>
    <submittedName>
        <fullName evidence="3">Protein of poly-gamma-glutamate biosynthesis (Capsule formation)-like protein</fullName>
    </submittedName>
</protein>
<dbReference type="PANTHER" id="PTHR33393">
    <property type="entry name" value="POLYGLUTAMINE SYNTHESIS ACCESSORY PROTEIN RV0574C-RELATED"/>
    <property type="match status" value="1"/>
</dbReference>
<gene>
    <name evidence="3" type="ORF">EVA_10232</name>
</gene>
<comment type="caution">
    <text evidence="3">The sequence shown here is derived from an EMBL/GenBank/DDBJ whole genome shotgun (WGS) entry which is preliminary data.</text>
</comment>
<evidence type="ECO:0000259" key="2">
    <source>
        <dbReference type="Pfam" id="PF09587"/>
    </source>
</evidence>
<dbReference type="InterPro" id="IPR019079">
    <property type="entry name" value="Capsule_synth_CapA"/>
</dbReference>
<proteinExistence type="inferred from homology"/>
<sequence length="183" mass="20418">FGHNSYTVRHQNLHAVREVMTALVDLSDIVIVSFHGGAEGAKHSRLPYGKEIFYEEDRGNLREFAHFCIDAGADVVFGHGPHVVRAVELYKKHFIAYSLGNFCTPYGISLSGISGYAPLLELTLDQQGCFQKGKIHSFIQHKGVGPRIDQQHRAAKEIKRLTTLDMPHTPLLITEDGVICIRP</sequence>
<feature type="non-terminal residue" evidence="3">
    <location>
        <position position="1"/>
    </location>
</feature>
<dbReference type="Pfam" id="PF09587">
    <property type="entry name" value="PGA_cap"/>
    <property type="match status" value="1"/>
</dbReference>
<reference evidence="3" key="1">
    <citation type="journal article" date="2012" name="PLoS ONE">
        <title>Gene sets for utilization of primary and secondary nutrition supplies in the distal gut of endangered iberian lynx.</title>
        <authorList>
            <person name="Alcaide M."/>
            <person name="Messina E."/>
            <person name="Richter M."/>
            <person name="Bargiela R."/>
            <person name="Peplies J."/>
            <person name="Huws S.A."/>
            <person name="Newbold C.J."/>
            <person name="Golyshin P.N."/>
            <person name="Simon M.A."/>
            <person name="Lopez G."/>
            <person name="Yakimov M.M."/>
            <person name="Ferrer M."/>
        </authorList>
    </citation>
    <scope>NUCLEOTIDE SEQUENCE</scope>
</reference>
<feature type="domain" description="Capsule synthesis protein CapA" evidence="2">
    <location>
        <begin position="17"/>
        <end position="104"/>
    </location>
</feature>
<evidence type="ECO:0000313" key="3">
    <source>
        <dbReference type="EMBL" id="EJX01661.1"/>
    </source>
</evidence>
<dbReference type="InterPro" id="IPR052169">
    <property type="entry name" value="CW_Biosynth-Accessory"/>
</dbReference>
<organism evidence="3">
    <name type="scientific">gut metagenome</name>
    <dbReference type="NCBI Taxonomy" id="749906"/>
    <lineage>
        <taxon>unclassified sequences</taxon>
        <taxon>metagenomes</taxon>
        <taxon>organismal metagenomes</taxon>
    </lineage>
</organism>
<name>J9CNH5_9ZZZZ</name>
<dbReference type="PANTHER" id="PTHR33393:SF11">
    <property type="entry name" value="POLYGLUTAMINE SYNTHESIS ACCESSORY PROTEIN RV0574C-RELATED"/>
    <property type="match status" value="1"/>
</dbReference>
<dbReference type="SUPFAM" id="SSF56300">
    <property type="entry name" value="Metallo-dependent phosphatases"/>
    <property type="match status" value="1"/>
</dbReference>
<evidence type="ECO:0000256" key="1">
    <source>
        <dbReference type="ARBA" id="ARBA00005662"/>
    </source>
</evidence>
<dbReference type="InterPro" id="IPR029052">
    <property type="entry name" value="Metallo-depent_PP-like"/>
</dbReference>